<dbReference type="Proteomes" id="UP000472265">
    <property type="component" value="Chromosome 15"/>
</dbReference>
<comment type="similarity">
    <text evidence="1">Belongs to the Cdt1 family.</text>
</comment>
<dbReference type="InParanoid" id="A0A671VSY7"/>
<dbReference type="InterPro" id="IPR036390">
    <property type="entry name" value="WH_DNA-bd_sf"/>
</dbReference>
<name>A0A671VSY7_SPAAU</name>
<dbReference type="GO" id="GO:0070182">
    <property type="term" value="F:DNA polymerase binding"/>
    <property type="evidence" value="ECO:0007669"/>
    <property type="project" value="TreeGrafter"/>
</dbReference>
<keyword evidence="2" id="KW-0131">Cell cycle</keyword>
<dbReference type="InterPro" id="IPR038090">
    <property type="entry name" value="Cdt1_C_WH_dom_sf"/>
</dbReference>
<dbReference type="GO" id="GO:0000278">
    <property type="term" value="P:mitotic cell cycle"/>
    <property type="evidence" value="ECO:0007669"/>
    <property type="project" value="Ensembl"/>
</dbReference>
<dbReference type="SMART" id="SM01075">
    <property type="entry name" value="CDT1"/>
    <property type="match status" value="1"/>
</dbReference>
<feature type="region of interest" description="Disordered" evidence="3">
    <location>
        <begin position="190"/>
        <end position="278"/>
    </location>
</feature>
<evidence type="ECO:0000256" key="1">
    <source>
        <dbReference type="ARBA" id="ARBA00008356"/>
    </source>
</evidence>
<dbReference type="PANTHER" id="PTHR28637">
    <property type="entry name" value="DNA REPLICATION FACTOR CDT1"/>
    <property type="match status" value="1"/>
</dbReference>
<evidence type="ECO:0000313" key="6">
    <source>
        <dbReference type="Proteomes" id="UP000472265"/>
    </source>
</evidence>
<sequence>MYAQQRTWVLSSQVCDFKSHQNRVALLRYLFYDVLTGGVAFVDARESSILLPVDISRFTEFSVWQTRAVFDIVVLVSTSRIIGSMSQARVTDFFAQRKKGIAGPVKPAKQRGSAVVGRGSTAITAAGTRSRSSKNLCSNSVHEEFVSVIDEAVGLQEEEVVKDVPSCPRTPKRSSVTEFDLGAGVFSATADHSTAKKRRQAEAVRAKANVPEKPPRRKARKKLVLPQDTPHAEVQARPSEVTQQAAAPTSPVSKHKTSSSPLRGQLTGKIPEGQAPSKVDIAALKSRLQRIKKREEELVSAKASSSVYSSSSPADAAPHSPPRHVPTTAVAATSDAEAFKRTVARAKELATKAQRRNEEREAEESKSSETQTQDSTEQPAYQRYHTLAQAAPPGLSLPYHYKVLAEMFRSMDTVVAMLYNRCETATFAKIKRGVQDMMHKRFEESHISQIKTVFPEAYTFRQEKNIPTFNSSIKRGSYQLTVEPVILSDQNEARLILSASHLVERRRTFHLKLLCIVKQHHKVFLSSLVPPMSVPEEKLTRWHPRFNVDTVPAVQTSSLPQPPHTEKLATAQEVLDKARSIITPKMEKALVSLVLKNEDKVAESTGQTSPPDFTVPQKPAAPVPTALKGVSQSLLDRIRAKEAQKLQAAMIRNPAQEDRLLMMSRLPELARILRNVFVAEKKPALIMEVVCNRMVASYRSALCTGEMEKHIRLLAEVAADWLSIHPIRKDFYLKLNKNTELSVVVDKLNSRLREEERI</sequence>
<keyword evidence="6" id="KW-1185">Reference proteome</keyword>
<dbReference type="GO" id="GO:0000076">
    <property type="term" value="P:DNA replication checkpoint signaling"/>
    <property type="evidence" value="ECO:0007669"/>
    <property type="project" value="TreeGrafter"/>
</dbReference>
<feature type="region of interest" description="Disordered" evidence="3">
    <location>
        <begin position="350"/>
        <end position="378"/>
    </location>
</feature>
<dbReference type="GeneTree" id="ENSGT00390000012337"/>
<dbReference type="FunFam" id="1.10.10.1420:FF:000006">
    <property type="entry name" value="Chromatin licensing and DNA replication factor 1"/>
    <property type="match status" value="1"/>
</dbReference>
<dbReference type="InterPro" id="IPR045173">
    <property type="entry name" value="Cdt1"/>
</dbReference>
<dbReference type="GO" id="GO:0071163">
    <property type="term" value="P:DNA replication preinitiation complex assembly"/>
    <property type="evidence" value="ECO:0007669"/>
    <property type="project" value="InterPro"/>
</dbReference>
<accession>A0A671VSY7</accession>
<proteinExistence type="inferred from homology"/>
<reference evidence="5" key="1">
    <citation type="submission" date="2021-04" db="EMBL/GenBank/DDBJ databases">
        <authorList>
            <consortium name="Wellcome Sanger Institute Data Sharing"/>
        </authorList>
    </citation>
    <scope>NUCLEOTIDE SEQUENCE [LARGE SCALE GENOMIC DNA]</scope>
</reference>
<dbReference type="AlphaFoldDB" id="A0A671VSY7"/>
<dbReference type="Ensembl" id="ENSSAUT00010031658.1">
    <property type="protein sequence ID" value="ENSSAUP00010030038.1"/>
    <property type="gene ID" value="ENSSAUG00010012881.1"/>
</dbReference>
<reference evidence="5" key="2">
    <citation type="submission" date="2025-08" db="UniProtKB">
        <authorList>
            <consortium name="Ensembl"/>
        </authorList>
    </citation>
    <scope>IDENTIFICATION</scope>
</reference>
<dbReference type="PANTHER" id="PTHR28637:SF1">
    <property type="entry name" value="DNA REPLICATION FACTOR CDT1"/>
    <property type="match status" value="1"/>
</dbReference>
<protein>
    <submittedName>
        <fullName evidence="5">Chromatin licensing and DNA replication factor 1</fullName>
    </submittedName>
</protein>
<dbReference type="OMA" id="CFRQERN"/>
<feature type="compositionally biased region" description="Low complexity" evidence="3">
    <location>
        <begin position="300"/>
        <end position="318"/>
    </location>
</feature>
<dbReference type="InterPro" id="IPR032054">
    <property type="entry name" value="Cdt1_C"/>
</dbReference>
<dbReference type="CDD" id="cd08767">
    <property type="entry name" value="Cdt1_c"/>
    <property type="match status" value="1"/>
</dbReference>
<dbReference type="GO" id="GO:0005634">
    <property type="term" value="C:nucleus"/>
    <property type="evidence" value="ECO:0007669"/>
    <property type="project" value="TreeGrafter"/>
</dbReference>
<gene>
    <name evidence="5" type="primary">CDT1</name>
    <name evidence="5" type="synonym">cdt1</name>
</gene>
<dbReference type="Pfam" id="PF08839">
    <property type="entry name" value="CDT1"/>
    <property type="match status" value="1"/>
</dbReference>
<dbReference type="InterPro" id="IPR014939">
    <property type="entry name" value="CDT1_Gemini-bd-like"/>
</dbReference>
<dbReference type="SUPFAM" id="SSF46785">
    <property type="entry name" value="Winged helix' DNA-binding domain"/>
    <property type="match status" value="1"/>
</dbReference>
<dbReference type="GO" id="GO:0030174">
    <property type="term" value="P:regulation of DNA-templated DNA replication initiation"/>
    <property type="evidence" value="ECO:0007669"/>
    <property type="project" value="InterPro"/>
</dbReference>
<dbReference type="Gene3D" id="1.10.10.1420">
    <property type="entry name" value="DNA replication factor Cdt1, C-terminal WH domain"/>
    <property type="match status" value="1"/>
</dbReference>
<feature type="compositionally biased region" description="Basic and acidic residues" evidence="3">
    <location>
        <begin position="350"/>
        <end position="367"/>
    </location>
</feature>
<reference evidence="5" key="3">
    <citation type="submission" date="2025-09" db="UniProtKB">
        <authorList>
            <consortium name="Ensembl"/>
        </authorList>
    </citation>
    <scope>IDENTIFICATION</scope>
</reference>
<feature type="region of interest" description="Disordered" evidence="3">
    <location>
        <begin position="298"/>
        <end position="326"/>
    </location>
</feature>
<dbReference type="FunCoup" id="A0A671VSY7">
    <property type="interactions" value="992"/>
</dbReference>
<dbReference type="Pfam" id="PF16679">
    <property type="entry name" value="CDT1_C"/>
    <property type="match status" value="1"/>
</dbReference>
<evidence type="ECO:0000313" key="5">
    <source>
        <dbReference type="Ensembl" id="ENSSAUP00010030038.1"/>
    </source>
</evidence>
<evidence type="ECO:0000256" key="3">
    <source>
        <dbReference type="SAM" id="MobiDB-lite"/>
    </source>
</evidence>
<feature type="region of interest" description="Disordered" evidence="3">
    <location>
        <begin position="602"/>
        <end position="621"/>
    </location>
</feature>
<evidence type="ECO:0000259" key="4">
    <source>
        <dbReference type="SMART" id="SM01075"/>
    </source>
</evidence>
<dbReference type="GO" id="GO:0003677">
    <property type="term" value="F:DNA binding"/>
    <property type="evidence" value="ECO:0007669"/>
    <property type="project" value="InterPro"/>
</dbReference>
<feature type="domain" description="CDT1 Geminin-binding" evidence="4">
    <location>
        <begin position="397"/>
        <end position="561"/>
    </location>
</feature>
<feature type="compositionally biased region" description="Polar residues" evidence="3">
    <location>
        <begin position="240"/>
        <end position="262"/>
    </location>
</feature>
<dbReference type="CDD" id="cd08674">
    <property type="entry name" value="Cdt1_m"/>
    <property type="match status" value="1"/>
</dbReference>
<organism evidence="5 6">
    <name type="scientific">Sparus aurata</name>
    <name type="common">Gilthead sea bream</name>
    <dbReference type="NCBI Taxonomy" id="8175"/>
    <lineage>
        <taxon>Eukaryota</taxon>
        <taxon>Metazoa</taxon>
        <taxon>Chordata</taxon>
        <taxon>Craniata</taxon>
        <taxon>Vertebrata</taxon>
        <taxon>Euteleostomi</taxon>
        <taxon>Actinopterygii</taxon>
        <taxon>Neopterygii</taxon>
        <taxon>Teleostei</taxon>
        <taxon>Neoteleostei</taxon>
        <taxon>Acanthomorphata</taxon>
        <taxon>Eupercaria</taxon>
        <taxon>Spariformes</taxon>
        <taxon>Sparidae</taxon>
        <taxon>Sparus</taxon>
    </lineage>
</organism>
<evidence type="ECO:0000256" key="2">
    <source>
        <dbReference type="ARBA" id="ARBA00023306"/>
    </source>
</evidence>